<keyword evidence="1" id="KW-0175">Coiled coil</keyword>
<dbReference type="EMBL" id="WNWS01000227">
    <property type="protein sequence ID" value="KAE9974053.1"/>
    <property type="molecule type" value="Genomic_DNA"/>
</dbReference>
<dbReference type="AlphaFoldDB" id="A0A8H3UQZ7"/>
<dbReference type="Proteomes" id="UP000433883">
    <property type="component" value="Unassembled WGS sequence"/>
</dbReference>
<feature type="coiled-coil region" evidence="1">
    <location>
        <begin position="109"/>
        <end position="161"/>
    </location>
</feature>
<feature type="compositionally biased region" description="Basic and acidic residues" evidence="2">
    <location>
        <begin position="226"/>
        <end position="235"/>
    </location>
</feature>
<evidence type="ECO:0000256" key="3">
    <source>
        <dbReference type="SAM" id="Phobius"/>
    </source>
</evidence>
<name>A0A8H3UQZ7_VENIN</name>
<sequence>MQTSSAAALDALSSVRFNHPITGTRTDEELDLAWEERAAFAELIAAHLRDIYLPELEEVKNELSTRISSEHEANARNEELRKYEHEYLTRIKGLEEQITEELQLNLANLANLNGVIAKYKAKTAELEKENAQIRHDAVADVDELSEQLKHARAATASAEEDLGTAEKLYNISQKRIVGLLEDMESLRQDVNGWRQCRQTDRATQTSAIVDETKRKPSGRASSLPPRLKDRKQGYDRFSPKTFSSSTVFNEDDAGPSSPMVHNPVTQVRALQDAVREFGTDPNPRPKNRLQLPKHLHQLQKYLYYVALTISYFVFLIVAWSLSWSISRNFDNPELMCELQRAFRESSYMTLVYLLTLRPASFGTIMVEVSFYCQGHTRPIWTRIHSLFAMAFTVVWLYVFHKVLNKWLPRLKPAPEGRGGQEGGRTRRS</sequence>
<dbReference type="Proteomes" id="UP000447873">
    <property type="component" value="Unassembled WGS sequence"/>
</dbReference>
<protein>
    <submittedName>
        <fullName evidence="5">Uncharacterized protein</fullName>
    </submittedName>
</protein>
<gene>
    <name evidence="4" type="ORF">BLS_003932</name>
    <name evidence="5" type="ORF">EG328_004048</name>
</gene>
<proteinExistence type="predicted"/>
<keyword evidence="3" id="KW-1133">Transmembrane helix</keyword>
<feature type="transmembrane region" description="Helical" evidence="3">
    <location>
        <begin position="301"/>
        <end position="326"/>
    </location>
</feature>
<evidence type="ECO:0000256" key="1">
    <source>
        <dbReference type="SAM" id="Coils"/>
    </source>
</evidence>
<feature type="region of interest" description="Disordered" evidence="2">
    <location>
        <begin position="198"/>
        <end position="235"/>
    </location>
</feature>
<reference evidence="5 6" key="1">
    <citation type="submission" date="2018-12" db="EMBL/GenBank/DDBJ databases">
        <title>Venturia inaequalis Genome Resource.</title>
        <authorList>
            <person name="Lichtner F.J."/>
        </authorList>
    </citation>
    <scope>NUCLEOTIDE SEQUENCE [LARGE SCALE GENOMIC DNA]</scope>
    <source>
        <strain evidence="5 6">120213</strain>
        <strain evidence="4">Bline_iso_100314</strain>
    </source>
</reference>
<accession>A0A8H3UQZ7</accession>
<feature type="transmembrane region" description="Helical" evidence="3">
    <location>
        <begin position="347"/>
        <end position="371"/>
    </location>
</feature>
<keyword evidence="3" id="KW-0472">Membrane</keyword>
<dbReference type="EMBL" id="WNWQ01002550">
    <property type="protein sequence ID" value="KAE9961137.1"/>
    <property type="molecule type" value="Genomic_DNA"/>
</dbReference>
<organism evidence="5 6">
    <name type="scientific">Venturia inaequalis</name>
    <name type="common">Apple scab fungus</name>
    <dbReference type="NCBI Taxonomy" id="5025"/>
    <lineage>
        <taxon>Eukaryota</taxon>
        <taxon>Fungi</taxon>
        <taxon>Dikarya</taxon>
        <taxon>Ascomycota</taxon>
        <taxon>Pezizomycotina</taxon>
        <taxon>Dothideomycetes</taxon>
        <taxon>Pleosporomycetidae</taxon>
        <taxon>Venturiales</taxon>
        <taxon>Venturiaceae</taxon>
        <taxon>Venturia</taxon>
    </lineage>
</organism>
<keyword evidence="3" id="KW-0812">Transmembrane</keyword>
<comment type="caution">
    <text evidence="5">The sequence shown here is derived from an EMBL/GenBank/DDBJ whole genome shotgun (WGS) entry which is preliminary data.</text>
</comment>
<evidence type="ECO:0000256" key="2">
    <source>
        <dbReference type="SAM" id="MobiDB-lite"/>
    </source>
</evidence>
<evidence type="ECO:0000313" key="6">
    <source>
        <dbReference type="Proteomes" id="UP000447873"/>
    </source>
</evidence>
<evidence type="ECO:0000313" key="5">
    <source>
        <dbReference type="EMBL" id="KAE9974053.1"/>
    </source>
</evidence>
<evidence type="ECO:0000313" key="4">
    <source>
        <dbReference type="EMBL" id="KAE9961137.1"/>
    </source>
</evidence>
<feature type="transmembrane region" description="Helical" evidence="3">
    <location>
        <begin position="383"/>
        <end position="403"/>
    </location>
</feature>